<dbReference type="Pfam" id="PF01565">
    <property type="entry name" value="FAD_binding_4"/>
    <property type="match status" value="1"/>
</dbReference>
<dbReference type="Gene3D" id="3.30.465.10">
    <property type="match status" value="1"/>
</dbReference>
<comment type="caution">
    <text evidence="4">The sequence shown here is derived from an EMBL/GenBank/DDBJ whole genome shotgun (WGS) entry which is preliminary data.</text>
</comment>
<keyword evidence="1" id="KW-0285">Flavoprotein</keyword>
<protein>
    <submittedName>
        <fullName evidence="4">Glycolate oxidase FAD binding subunit</fullName>
    </submittedName>
</protein>
<evidence type="ECO:0000256" key="2">
    <source>
        <dbReference type="ARBA" id="ARBA00022827"/>
    </source>
</evidence>
<name>A0A542DWR9_9MICO</name>
<organism evidence="4 5">
    <name type="scientific">Lapillicoccus jejuensis</name>
    <dbReference type="NCBI Taxonomy" id="402171"/>
    <lineage>
        <taxon>Bacteria</taxon>
        <taxon>Bacillati</taxon>
        <taxon>Actinomycetota</taxon>
        <taxon>Actinomycetes</taxon>
        <taxon>Micrococcales</taxon>
        <taxon>Intrasporangiaceae</taxon>
        <taxon>Lapillicoccus</taxon>
    </lineage>
</organism>
<keyword evidence="5" id="KW-1185">Reference proteome</keyword>
<dbReference type="Proteomes" id="UP000317893">
    <property type="component" value="Unassembled WGS sequence"/>
</dbReference>
<dbReference type="PROSITE" id="PS51387">
    <property type="entry name" value="FAD_PCMH"/>
    <property type="match status" value="1"/>
</dbReference>
<dbReference type="RefSeq" id="WP_141846641.1">
    <property type="nucleotide sequence ID" value="NZ_BAAAPR010000006.1"/>
</dbReference>
<dbReference type="OrthoDB" id="9811557at2"/>
<dbReference type="InterPro" id="IPR016164">
    <property type="entry name" value="FAD-linked_Oxase-like_C"/>
</dbReference>
<dbReference type="InterPro" id="IPR016169">
    <property type="entry name" value="FAD-bd_PCMH_sub2"/>
</dbReference>
<dbReference type="SUPFAM" id="SSF55103">
    <property type="entry name" value="FAD-linked oxidases, C-terminal domain"/>
    <property type="match status" value="1"/>
</dbReference>
<evidence type="ECO:0000313" key="4">
    <source>
        <dbReference type="EMBL" id="TQJ07537.1"/>
    </source>
</evidence>
<dbReference type="PANTHER" id="PTHR11748">
    <property type="entry name" value="D-LACTATE DEHYDROGENASE"/>
    <property type="match status" value="1"/>
</dbReference>
<sequence>MTTVTDALPRLLEASGGHAREGGVADAVDGLVPPYVVAPTGPRATEAVAAVLRTAHADGLAVVVRGAGTKLGWGAPPRRLDVVLETGGLDELVEHAAGDLVVVTGAGRRLEDLQRDLAGAGQCLAVDPARQGTVGGLVASADAGPARLGRGPVRDLVIGATVVRADGVVARSGGKVVKNVAGYDLGKLLTGSFGTLGVLTRVALRLHPVAEAGAWVTVPVASARHASALVQGVLHAQVVADAAELDRPGEGRAQLAVRLDGIAPGVAARAEQTAALLGTGAQVSDTAPAWWGRDLDAAAHGVTLKASYEPASLAVLLEAVDDASAAVGLPLDVRGSAAVGTLTVGLGGSGHGSDPAQVAAVLAALRGAADRFGGAVVVRDAPAAVRAAVDVWGPVRGLDLMRRVKERLDPTGVLAPGRFVGGI</sequence>
<dbReference type="PANTHER" id="PTHR11748:SF103">
    <property type="entry name" value="GLYCOLATE OXIDASE SUBUNIT GLCE"/>
    <property type="match status" value="1"/>
</dbReference>
<dbReference type="SUPFAM" id="SSF56176">
    <property type="entry name" value="FAD-binding/transporter-associated domain-like"/>
    <property type="match status" value="1"/>
</dbReference>
<dbReference type="AlphaFoldDB" id="A0A542DWR9"/>
<evidence type="ECO:0000256" key="1">
    <source>
        <dbReference type="ARBA" id="ARBA00022630"/>
    </source>
</evidence>
<dbReference type="InterPro" id="IPR006094">
    <property type="entry name" value="Oxid_FAD_bind_N"/>
</dbReference>
<feature type="domain" description="FAD-binding PCMH-type" evidence="3">
    <location>
        <begin position="29"/>
        <end position="209"/>
    </location>
</feature>
<evidence type="ECO:0000313" key="5">
    <source>
        <dbReference type="Proteomes" id="UP000317893"/>
    </source>
</evidence>
<dbReference type="GO" id="GO:0071949">
    <property type="term" value="F:FAD binding"/>
    <property type="evidence" value="ECO:0007669"/>
    <property type="project" value="InterPro"/>
</dbReference>
<dbReference type="EMBL" id="VFMN01000001">
    <property type="protein sequence ID" value="TQJ07537.1"/>
    <property type="molecule type" value="Genomic_DNA"/>
</dbReference>
<reference evidence="4 5" key="1">
    <citation type="submission" date="2019-06" db="EMBL/GenBank/DDBJ databases">
        <title>Sequencing the genomes of 1000 actinobacteria strains.</title>
        <authorList>
            <person name="Klenk H.-P."/>
        </authorList>
    </citation>
    <scope>NUCLEOTIDE SEQUENCE [LARGE SCALE GENOMIC DNA]</scope>
    <source>
        <strain evidence="4 5">DSM 18607</strain>
    </source>
</reference>
<proteinExistence type="predicted"/>
<dbReference type="InterPro" id="IPR016166">
    <property type="entry name" value="FAD-bd_PCMH"/>
</dbReference>
<keyword evidence="2" id="KW-0274">FAD</keyword>
<dbReference type="GO" id="GO:0003824">
    <property type="term" value="F:catalytic activity"/>
    <property type="evidence" value="ECO:0007669"/>
    <property type="project" value="InterPro"/>
</dbReference>
<gene>
    <name evidence="4" type="ORF">FB458_0602</name>
</gene>
<accession>A0A542DWR9</accession>
<evidence type="ECO:0000259" key="3">
    <source>
        <dbReference type="PROSITE" id="PS51387"/>
    </source>
</evidence>
<dbReference type="InterPro" id="IPR036318">
    <property type="entry name" value="FAD-bd_PCMH-like_sf"/>
</dbReference>